<evidence type="ECO:0000313" key="4">
    <source>
        <dbReference type="EMBL" id="KAK1300984.1"/>
    </source>
</evidence>
<evidence type="ECO:0000313" key="5">
    <source>
        <dbReference type="Proteomes" id="UP001180020"/>
    </source>
</evidence>
<comment type="caution">
    <text evidence="4">The sequence shown here is derived from an EMBL/GenBank/DDBJ whole genome shotgun (WGS) entry which is preliminary data.</text>
</comment>
<proteinExistence type="inferred from homology"/>
<dbReference type="PANTHER" id="PTHR39757:SF9">
    <property type="entry name" value="CAPSANTHIN_CAPSORUBIN SYNTHASE, CHROMOPLAST PROTEIN"/>
    <property type="match status" value="1"/>
</dbReference>
<protein>
    <submittedName>
        <fullName evidence="4">Capsanthin/capsorubin synthase, chromoplast</fullName>
    </submittedName>
</protein>
<reference evidence="4" key="2">
    <citation type="submission" date="2023-06" db="EMBL/GenBank/DDBJ databases">
        <authorList>
            <person name="Ma L."/>
            <person name="Liu K.-W."/>
            <person name="Li Z."/>
            <person name="Hsiao Y.-Y."/>
            <person name="Qi Y."/>
            <person name="Fu T."/>
            <person name="Tang G."/>
            <person name="Zhang D."/>
            <person name="Sun W.-H."/>
            <person name="Liu D.-K."/>
            <person name="Li Y."/>
            <person name="Chen G.-Z."/>
            <person name="Liu X.-D."/>
            <person name="Liao X.-Y."/>
            <person name="Jiang Y.-T."/>
            <person name="Yu X."/>
            <person name="Hao Y."/>
            <person name="Huang J."/>
            <person name="Zhao X.-W."/>
            <person name="Ke S."/>
            <person name="Chen Y.-Y."/>
            <person name="Wu W.-L."/>
            <person name="Hsu J.-L."/>
            <person name="Lin Y.-F."/>
            <person name="Huang M.-D."/>
            <person name="Li C.-Y."/>
            <person name="Huang L."/>
            <person name="Wang Z.-W."/>
            <person name="Zhao X."/>
            <person name="Zhong W.-Y."/>
            <person name="Peng D.-H."/>
            <person name="Ahmad S."/>
            <person name="Lan S."/>
            <person name="Zhang J.-S."/>
            <person name="Tsai W.-C."/>
            <person name="Van De Peer Y."/>
            <person name="Liu Z.-J."/>
        </authorList>
    </citation>
    <scope>NUCLEOTIDE SEQUENCE</scope>
    <source>
        <strain evidence="4">CP</strain>
        <tissue evidence="4">Leaves</tissue>
    </source>
</reference>
<evidence type="ECO:0000256" key="3">
    <source>
        <dbReference type="ARBA" id="ARBA00023235"/>
    </source>
</evidence>
<comment type="similarity">
    <text evidence="2">Belongs to the lycopene cyclase family.</text>
</comment>
<dbReference type="SUPFAM" id="SSF51905">
    <property type="entry name" value="FAD/NAD(P)-binding domain"/>
    <property type="match status" value="1"/>
</dbReference>
<name>A0AAV9DJM0_ACOCL</name>
<accession>A0AAV9DJM0</accession>
<evidence type="ECO:0000256" key="1">
    <source>
        <dbReference type="ARBA" id="ARBA00004829"/>
    </source>
</evidence>
<dbReference type="PANTHER" id="PTHR39757">
    <property type="match status" value="1"/>
</dbReference>
<dbReference type="GO" id="GO:0016117">
    <property type="term" value="P:carotenoid biosynthetic process"/>
    <property type="evidence" value="ECO:0007669"/>
    <property type="project" value="InterPro"/>
</dbReference>
<dbReference type="GO" id="GO:0016705">
    <property type="term" value="F:oxidoreductase activity, acting on paired donors, with incorporation or reduction of molecular oxygen"/>
    <property type="evidence" value="ECO:0007669"/>
    <property type="project" value="InterPro"/>
</dbReference>
<dbReference type="NCBIfam" id="TIGR01790">
    <property type="entry name" value="carotene-cycl"/>
    <property type="match status" value="1"/>
</dbReference>
<dbReference type="Pfam" id="PF05834">
    <property type="entry name" value="Lycopene_cycl"/>
    <property type="match status" value="1"/>
</dbReference>
<dbReference type="AlphaFoldDB" id="A0AAV9DJM0"/>
<dbReference type="InterPro" id="IPR010108">
    <property type="entry name" value="Lycopene_cyclase_b/e"/>
</dbReference>
<keyword evidence="5" id="KW-1185">Reference proteome</keyword>
<dbReference type="EMBL" id="JAUJYO010000013">
    <property type="protein sequence ID" value="KAK1300984.1"/>
    <property type="molecule type" value="Genomic_DNA"/>
</dbReference>
<keyword evidence="3" id="KW-0413">Isomerase</keyword>
<reference evidence="4" key="1">
    <citation type="journal article" date="2023" name="Nat. Commun.">
        <title>Diploid and tetraploid genomes of Acorus and the evolution of monocots.</title>
        <authorList>
            <person name="Ma L."/>
            <person name="Liu K.W."/>
            <person name="Li Z."/>
            <person name="Hsiao Y.Y."/>
            <person name="Qi Y."/>
            <person name="Fu T."/>
            <person name="Tang G.D."/>
            <person name="Zhang D."/>
            <person name="Sun W.H."/>
            <person name="Liu D.K."/>
            <person name="Li Y."/>
            <person name="Chen G.Z."/>
            <person name="Liu X.D."/>
            <person name="Liao X.Y."/>
            <person name="Jiang Y.T."/>
            <person name="Yu X."/>
            <person name="Hao Y."/>
            <person name="Huang J."/>
            <person name="Zhao X.W."/>
            <person name="Ke S."/>
            <person name="Chen Y.Y."/>
            <person name="Wu W.L."/>
            <person name="Hsu J.L."/>
            <person name="Lin Y.F."/>
            <person name="Huang M.D."/>
            <person name="Li C.Y."/>
            <person name="Huang L."/>
            <person name="Wang Z.W."/>
            <person name="Zhao X."/>
            <person name="Zhong W.Y."/>
            <person name="Peng D.H."/>
            <person name="Ahmad S."/>
            <person name="Lan S."/>
            <person name="Zhang J.S."/>
            <person name="Tsai W.C."/>
            <person name="Van de Peer Y."/>
            <person name="Liu Z.J."/>
        </authorList>
    </citation>
    <scope>NUCLEOTIDE SEQUENCE</scope>
    <source>
        <strain evidence="4">CP</strain>
    </source>
</reference>
<gene>
    <name evidence="4" type="primary">CCS</name>
    <name evidence="4" type="ORF">QJS10_CPB13g01505</name>
</gene>
<dbReference type="InterPro" id="IPR036188">
    <property type="entry name" value="FAD/NAD-bd_sf"/>
</dbReference>
<organism evidence="4 5">
    <name type="scientific">Acorus calamus</name>
    <name type="common">Sweet flag</name>
    <dbReference type="NCBI Taxonomy" id="4465"/>
    <lineage>
        <taxon>Eukaryota</taxon>
        <taxon>Viridiplantae</taxon>
        <taxon>Streptophyta</taxon>
        <taxon>Embryophyta</taxon>
        <taxon>Tracheophyta</taxon>
        <taxon>Spermatophyta</taxon>
        <taxon>Magnoliopsida</taxon>
        <taxon>Liliopsida</taxon>
        <taxon>Acoraceae</taxon>
        <taxon>Acorus</taxon>
    </lineage>
</organism>
<evidence type="ECO:0000256" key="2">
    <source>
        <dbReference type="ARBA" id="ARBA00006599"/>
    </source>
</evidence>
<comment type="pathway">
    <text evidence="1">Carotenoid biosynthesis.</text>
</comment>
<dbReference type="Gene3D" id="3.50.50.60">
    <property type="entry name" value="FAD/NAD(P)-binding domain"/>
    <property type="match status" value="1"/>
</dbReference>
<dbReference type="GO" id="GO:0016860">
    <property type="term" value="F:intramolecular oxidoreductase activity"/>
    <property type="evidence" value="ECO:0007669"/>
    <property type="project" value="UniProtKB-ARBA"/>
</dbReference>
<dbReference type="Proteomes" id="UP001180020">
    <property type="component" value="Unassembled WGS sequence"/>
</dbReference>
<sequence length="490" mass="54289">MGALPMPASPLLSTIPQPPPHKRPILALASTTHSTFLDLKPETKPEPLTADLRWHDPSDRAEYDVAIIGCGPAGLRLAEQVSARWSAARTLCIDPSPLSAWPNNYGAWVDEFASLGSGLESCLDVTWPYASVYFDGRDAPPKRLARPYARVSRGALKALLLENCASQGVRFHAARAWKVLHDEEGLRSTVSCSDGREVRARLVVDASGFGSPFIGYDAPQRTPRAGYQIAHGVLAEVEAHPFVLDEMVLMDWRDEHLGCEPDMRARNDAHPTFLYVMPFDEKLIFLEETSLVSRPAVAYKEVKARMAARLRHMGIRVKRVLEEEKCLIPMGGPLPRMPQSVLGIGGSAGLVHPSTGYMVSRALAMAPIVAEAIGECLGSTRMIRGRRLHERVWGGLWTKERRLAREFYCFGMETLLELDLEGTRRFFEAFFELEEEQWHGFLSSRLTIGELAWLGLSLFGKASSGCKVDMVTKCPLPLVRMAGNLVSEVL</sequence>